<dbReference type="SUPFAM" id="SSF51556">
    <property type="entry name" value="Metallo-dependent hydrolases"/>
    <property type="match status" value="1"/>
</dbReference>
<comment type="similarity">
    <text evidence="1">Belongs to the metallo-dependent hydrolases superfamily. TatD-type hydrolase family.</text>
</comment>
<dbReference type="PANTHER" id="PTHR10060">
    <property type="entry name" value="TATD FAMILY DEOXYRIBONUCLEASE"/>
    <property type="match status" value="1"/>
</dbReference>
<dbReference type="GO" id="GO:0046872">
    <property type="term" value="F:metal ion binding"/>
    <property type="evidence" value="ECO:0007669"/>
    <property type="project" value="UniProtKB-KW"/>
</dbReference>
<evidence type="ECO:0000256" key="2">
    <source>
        <dbReference type="ARBA" id="ARBA00022722"/>
    </source>
</evidence>
<reference evidence="5" key="2">
    <citation type="journal article" date="2023" name="IMA Fungus">
        <title>Comparative genomic study of the Penicillium genus elucidates a diverse pangenome and 15 lateral gene transfer events.</title>
        <authorList>
            <person name="Petersen C."/>
            <person name="Sorensen T."/>
            <person name="Nielsen M.R."/>
            <person name="Sondergaard T.E."/>
            <person name="Sorensen J.L."/>
            <person name="Fitzpatrick D.A."/>
            <person name="Frisvad J.C."/>
            <person name="Nielsen K.L."/>
        </authorList>
    </citation>
    <scope>NUCLEOTIDE SEQUENCE</scope>
    <source>
        <strain evidence="5">IBT 30069</strain>
    </source>
</reference>
<dbReference type="InterPro" id="IPR050891">
    <property type="entry name" value="TatD-type_Hydrolase"/>
</dbReference>
<dbReference type="Pfam" id="PF01026">
    <property type="entry name" value="TatD_DNase"/>
    <property type="match status" value="1"/>
</dbReference>
<keyword evidence="3" id="KW-0479">Metal-binding</keyword>
<dbReference type="AlphaFoldDB" id="A0A9W9EV27"/>
<dbReference type="Proteomes" id="UP001149165">
    <property type="component" value="Unassembled WGS sequence"/>
</dbReference>
<keyword evidence="2" id="KW-0540">Nuclease</keyword>
<reference evidence="5" key="1">
    <citation type="submission" date="2022-11" db="EMBL/GenBank/DDBJ databases">
        <authorList>
            <person name="Petersen C."/>
        </authorList>
    </citation>
    <scope>NUCLEOTIDE SEQUENCE</scope>
    <source>
        <strain evidence="5">IBT 30069</strain>
    </source>
</reference>
<dbReference type="OrthoDB" id="6079689at2759"/>
<evidence type="ECO:0000313" key="6">
    <source>
        <dbReference type="Proteomes" id="UP001149165"/>
    </source>
</evidence>
<keyword evidence="4" id="KW-0378">Hydrolase</keyword>
<protein>
    <submittedName>
        <fullName evidence="5">Uncharacterized protein</fullName>
    </submittedName>
</protein>
<accession>A0A9W9EV27</accession>
<evidence type="ECO:0000313" key="5">
    <source>
        <dbReference type="EMBL" id="KAJ5088444.1"/>
    </source>
</evidence>
<gene>
    <name evidence="5" type="ORF">N7456_012060</name>
</gene>
<comment type="caution">
    <text evidence="5">The sequence shown here is derived from an EMBL/GenBank/DDBJ whole genome shotgun (WGS) entry which is preliminary data.</text>
</comment>
<evidence type="ECO:0000256" key="3">
    <source>
        <dbReference type="ARBA" id="ARBA00022723"/>
    </source>
</evidence>
<dbReference type="PANTHER" id="PTHR10060:SF15">
    <property type="entry name" value="DEOXYRIBONUCLEASE TATDN1"/>
    <property type="match status" value="1"/>
</dbReference>
<dbReference type="EMBL" id="JAPQKH010000007">
    <property type="protein sequence ID" value="KAJ5088444.1"/>
    <property type="molecule type" value="Genomic_DNA"/>
</dbReference>
<keyword evidence="6" id="KW-1185">Reference proteome</keyword>
<dbReference type="Gene3D" id="3.20.20.140">
    <property type="entry name" value="Metal-dependent hydrolases"/>
    <property type="match status" value="1"/>
</dbReference>
<sequence length="121" mass="13655">MRFFDVAVTFTADQFRGIYRGKKYHEPDFAEVLKRAKDYGCEKTMLTTMSLSGAEQNLQLVREFPELCKMTLGVHPYHAGEIYADHDEGSKDGQNQHIEHIKNLADTLLAESPSSLAAFGE</sequence>
<proteinExistence type="inferred from homology"/>
<dbReference type="InterPro" id="IPR032466">
    <property type="entry name" value="Metal_Hydrolase"/>
</dbReference>
<dbReference type="GO" id="GO:0008296">
    <property type="term" value="F:3'-5'-DNA exonuclease activity"/>
    <property type="evidence" value="ECO:0007669"/>
    <property type="project" value="TreeGrafter"/>
</dbReference>
<name>A0A9W9EV27_9EURO</name>
<evidence type="ECO:0000256" key="4">
    <source>
        <dbReference type="ARBA" id="ARBA00022801"/>
    </source>
</evidence>
<dbReference type="GO" id="GO:0005829">
    <property type="term" value="C:cytosol"/>
    <property type="evidence" value="ECO:0007669"/>
    <property type="project" value="TreeGrafter"/>
</dbReference>
<organism evidence="5 6">
    <name type="scientific">Penicillium angulare</name>
    <dbReference type="NCBI Taxonomy" id="116970"/>
    <lineage>
        <taxon>Eukaryota</taxon>
        <taxon>Fungi</taxon>
        <taxon>Dikarya</taxon>
        <taxon>Ascomycota</taxon>
        <taxon>Pezizomycotina</taxon>
        <taxon>Eurotiomycetes</taxon>
        <taxon>Eurotiomycetidae</taxon>
        <taxon>Eurotiales</taxon>
        <taxon>Aspergillaceae</taxon>
        <taxon>Penicillium</taxon>
    </lineage>
</organism>
<evidence type="ECO:0000256" key="1">
    <source>
        <dbReference type="ARBA" id="ARBA00009275"/>
    </source>
</evidence>
<dbReference type="InterPro" id="IPR001130">
    <property type="entry name" value="TatD-like"/>
</dbReference>